<dbReference type="GO" id="GO:0016491">
    <property type="term" value="F:oxidoreductase activity"/>
    <property type="evidence" value="ECO:0007669"/>
    <property type="project" value="UniProtKB-KW"/>
</dbReference>
<evidence type="ECO:0000259" key="3">
    <source>
        <dbReference type="Pfam" id="PF00881"/>
    </source>
</evidence>
<evidence type="ECO:0000256" key="1">
    <source>
        <dbReference type="ARBA" id="ARBA00007118"/>
    </source>
</evidence>
<name>A0A6J7D854_9ZZZZ</name>
<protein>
    <submittedName>
        <fullName evidence="4">Unannotated protein</fullName>
    </submittedName>
</protein>
<keyword evidence="2" id="KW-0560">Oxidoreductase</keyword>
<comment type="similarity">
    <text evidence="1">Belongs to the nitroreductase family.</text>
</comment>
<evidence type="ECO:0000313" key="4">
    <source>
        <dbReference type="EMBL" id="CAB4865165.1"/>
    </source>
</evidence>
<dbReference type="PANTHER" id="PTHR43673:SF10">
    <property type="entry name" value="NADH DEHYDROGENASE_NAD(P)H NITROREDUCTASE XCC3605-RELATED"/>
    <property type="match status" value="1"/>
</dbReference>
<feature type="domain" description="Nitroreductase" evidence="3">
    <location>
        <begin position="33"/>
        <end position="208"/>
    </location>
</feature>
<sequence>MTRRRVFHTWFLASVSPVALLPLNPDELLSTTRAVRKRLDFDKPVPDELIRECVSLAMQSPSGSNSMTMQFIIVKDEAKRKAIGAVYRECFSQYQAMDGVYIRTIDKGDADLNKQQQRSADSADFLGDHMGDAPVLVIPCNVGGRTEAAGGLGMMASSVMANILPAMWSFMLAARARGMGTAWTTVHLMMEQQVADILGIPFDTVQQVCLSPLAFTKGTDFKAAARPDAETIIHWDKW</sequence>
<accession>A0A6J7D854</accession>
<dbReference type="SUPFAM" id="SSF55469">
    <property type="entry name" value="FMN-dependent nitroreductase-like"/>
    <property type="match status" value="1"/>
</dbReference>
<dbReference type="InterPro" id="IPR029479">
    <property type="entry name" value="Nitroreductase"/>
</dbReference>
<dbReference type="Gene3D" id="3.40.109.10">
    <property type="entry name" value="NADH Oxidase"/>
    <property type="match status" value="1"/>
</dbReference>
<evidence type="ECO:0000256" key="2">
    <source>
        <dbReference type="ARBA" id="ARBA00023002"/>
    </source>
</evidence>
<dbReference type="PANTHER" id="PTHR43673">
    <property type="entry name" value="NAD(P)H NITROREDUCTASE YDGI-RELATED"/>
    <property type="match status" value="1"/>
</dbReference>
<reference evidence="4" key="1">
    <citation type="submission" date="2020-05" db="EMBL/GenBank/DDBJ databases">
        <authorList>
            <person name="Chiriac C."/>
            <person name="Salcher M."/>
            <person name="Ghai R."/>
            <person name="Kavagutti S V."/>
        </authorList>
    </citation>
    <scope>NUCLEOTIDE SEQUENCE</scope>
</reference>
<dbReference type="EMBL" id="CAFBLJ010000026">
    <property type="protein sequence ID" value="CAB4865165.1"/>
    <property type="molecule type" value="Genomic_DNA"/>
</dbReference>
<dbReference type="Pfam" id="PF00881">
    <property type="entry name" value="Nitroreductase"/>
    <property type="match status" value="1"/>
</dbReference>
<proteinExistence type="inferred from homology"/>
<dbReference type="AlphaFoldDB" id="A0A6J7D854"/>
<gene>
    <name evidence="4" type="ORF">UFOPK3304_00686</name>
</gene>
<organism evidence="4">
    <name type="scientific">freshwater metagenome</name>
    <dbReference type="NCBI Taxonomy" id="449393"/>
    <lineage>
        <taxon>unclassified sequences</taxon>
        <taxon>metagenomes</taxon>
        <taxon>ecological metagenomes</taxon>
    </lineage>
</organism>
<dbReference type="CDD" id="cd02062">
    <property type="entry name" value="Nitro_FMN_reductase"/>
    <property type="match status" value="1"/>
</dbReference>
<dbReference type="InterPro" id="IPR000415">
    <property type="entry name" value="Nitroreductase-like"/>
</dbReference>